<feature type="region of interest" description="Disordered" evidence="2">
    <location>
        <begin position="1"/>
        <end position="45"/>
    </location>
</feature>
<keyword evidence="1" id="KW-0175">Coiled coil</keyword>
<dbReference type="OrthoDB" id="21221at2759"/>
<evidence type="ECO:0000256" key="1">
    <source>
        <dbReference type="SAM" id="Coils"/>
    </source>
</evidence>
<comment type="caution">
    <text evidence="3">The sequence shown here is derived from an EMBL/GenBank/DDBJ whole genome shotgun (WGS) entry which is preliminary data.</text>
</comment>
<protein>
    <submittedName>
        <fullName evidence="3">Uncharacterized protein</fullName>
    </submittedName>
</protein>
<feature type="region of interest" description="Disordered" evidence="2">
    <location>
        <begin position="100"/>
        <end position="121"/>
    </location>
</feature>
<dbReference type="AlphaFoldDB" id="A0A813HE19"/>
<name>A0A813HE19_POLGL</name>
<feature type="compositionally biased region" description="Basic and acidic residues" evidence="2">
    <location>
        <begin position="107"/>
        <end position="116"/>
    </location>
</feature>
<feature type="region of interest" description="Disordered" evidence="2">
    <location>
        <begin position="659"/>
        <end position="680"/>
    </location>
</feature>
<evidence type="ECO:0000313" key="3">
    <source>
        <dbReference type="EMBL" id="CAE8636551.1"/>
    </source>
</evidence>
<dbReference type="Proteomes" id="UP000654075">
    <property type="component" value="Unassembled WGS sequence"/>
</dbReference>
<evidence type="ECO:0000313" key="4">
    <source>
        <dbReference type="Proteomes" id="UP000654075"/>
    </source>
</evidence>
<organism evidence="3 4">
    <name type="scientific">Polarella glacialis</name>
    <name type="common">Dinoflagellate</name>
    <dbReference type="NCBI Taxonomy" id="89957"/>
    <lineage>
        <taxon>Eukaryota</taxon>
        <taxon>Sar</taxon>
        <taxon>Alveolata</taxon>
        <taxon>Dinophyceae</taxon>
        <taxon>Suessiales</taxon>
        <taxon>Suessiaceae</taxon>
        <taxon>Polarella</taxon>
    </lineage>
</organism>
<reference evidence="3" key="1">
    <citation type="submission" date="2021-02" db="EMBL/GenBank/DDBJ databases">
        <authorList>
            <person name="Dougan E. K."/>
            <person name="Rhodes N."/>
            <person name="Thang M."/>
            <person name="Chan C."/>
        </authorList>
    </citation>
    <scope>NUCLEOTIDE SEQUENCE</scope>
</reference>
<accession>A0A813HE19</accession>
<feature type="compositionally biased region" description="Polar residues" evidence="2">
    <location>
        <begin position="661"/>
        <end position="676"/>
    </location>
</feature>
<feature type="coiled-coil region" evidence="1">
    <location>
        <begin position="225"/>
        <end position="324"/>
    </location>
</feature>
<keyword evidence="4" id="KW-1185">Reference proteome</keyword>
<sequence length="811" mass="88824">MPANSMAPAIQEPSSCHGPAPEALRSAPTDQVSHGEPSAGSLAAIRPELEVSATKLREDLQGQLWEYYGAIRDPASALKDRVERLEDTFEELAAKNARGGDRAAIGADRERERQASDARYTSGSARLDSLERLLVESTERQARELEAISKERAQHFALLKSNVKSLESGQAENLRQLDALESLQKTLAPHFEARLKSEIEGRDARLKEVLDKDRQREVDHMTSVRETLTKLEVKLEQELTSLNQQVSRDQDFCKENLLVERLVREKEERQAQTRMSELEQLLKQEKVARGVQSQRLEEMLSRNAQEQRSDSVQLEQQLKAVNESVTAVKADSRKELRSSLAALRKANAAQLHQQLEKRDAQVSDQLQKNTSQLNRLQIVADTLQHTISLAIEEVRNEIQEAAKDFASKKVKTAVDGLEVNIKTVEEGLNGHFKTLEGDLDGRMKALQGSLTALERTLEGRFKAVESGVETKTKTLQAELKKVSTEFRSNLDEERKEFSKSLDVDRSERPAAVSAAALSATSIYTSSQHQAATTPVPSGTFTGAASPVVPGSPPVFLRAGGPVCPMRSSTPPGARNQGLLLRPQQVRVAGPGGGMTYSPPVTPPLPLPGALFMYRSPSPSPSPTITQPLVQTKTVFWGRAPWPATPPQHAGANLDRIDVDAPSSTLKGSSSGYTSPSDPGPSFRDFMAYQPPLAKSVQEGAAGPPAVLIVSAPAGVGLPRISGEYLLVDGELPNGQPLWKLRGVDMWMYAGTNNRWYIGGRDAKDWKFQCQAGFVYSEIVPPGKLPNQLLGGWARFHEGVFVADSSMNVFVP</sequence>
<gene>
    <name evidence="3" type="ORF">PGLA1383_LOCUS51978</name>
</gene>
<dbReference type="Gene3D" id="1.20.120.20">
    <property type="entry name" value="Apolipoprotein"/>
    <property type="match status" value="1"/>
</dbReference>
<dbReference type="EMBL" id="CAJNNV010031508">
    <property type="protein sequence ID" value="CAE8636551.1"/>
    <property type="molecule type" value="Genomic_DNA"/>
</dbReference>
<proteinExistence type="predicted"/>
<evidence type="ECO:0000256" key="2">
    <source>
        <dbReference type="SAM" id="MobiDB-lite"/>
    </source>
</evidence>